<evidence type="ECO:0000256" key="1">
    <source>
        <dbReference type="SAM" id="MobiDB-lite"/>
    </source>
</evidence>
<feature type="region of interest" description="Disordered" evidence="1">
    <location>
        <begin position="21"/>
        <end position="47"/>
    </location>
</feature>
<dbReference type="Gene3D" id="3.30.1380.10">
    <property type="match status" value="1"/>
</dbReference>
<dbReference type="Proteomes" id="UP001165383">
    <property type="component" value="Unassembled WGS sequence"/>
</dbReference>
<keyword evidence="3" id="KW-1185">Reference proteome</keyword>
<accession>A0ABT0S9Z8</accession>
<evidence type="ECO:0000313" key="2">
    <source>
        <dbReference type="EMBL" id="MCL6741162.1"/>
    </source>
</evidence>
<feature type="compositionally biased region" description="Basic and acidic residues" evidence="1">
    <location>
        <begin position="515"/>
        <end position="532"/>
    </location>
</feature>
<dbReference type="SUPFAM" id="SSF55166">
    <property type="entry name" value="Hedgehog/DD-peptidase"/>
    <property type="match status" value="1"/>
</dbReference>
<dbReference type="EMBL" id="JAMGBB010000001">
    <property type="protein sequence ID" value="MCL6741162.1"/>
    <property type="molecule type" value="Genomic_DNA"/>
</dbReference>
<dbReference type="RefSeq" id="WP_249915563.1">
    <property type="nucleotide sequence ID" value="NZ_JAMGBB010000001.1"/>
</dbReference>
<evidence type="ECO:0000313" key="3">
    <source>
        <dbReference type="Proteomes" id="UP001165383"/>
    </source>
</evidence>
<proteinExistence type="predicted"/>
<name>A0ABT0S9Z8_9SPHN</name>
<sequence>MFRDLPAGFEVESLPEGFEIEVPPTASGGVPGPAAAPYQSSQSGGAVAGSTFDPGGFFANAGVTVTSGYRTAEHQADMRRQGYTPAPNSLHLEGDAVDLVPSEGQSWGDVRKAARHAVEQWGNGAKLIDETGTAKPHVHVQLPGWGGAPGAPVVSDGLPEGFEIEALPEGFEAEAPSAAIPAPANVAVAADPAPQPPTEGVGIAPTINRIAGAITGDGGPAVQVTDNREAIGGFADELPEGVRQKLTNEQLGQWVALAKSKPSAQQITDLFGSFGFDVANAADVADSISKSGQVGSDVVYKLPVPKANADGATGAALRGFADPVNFLDEAGGVVDALGGTDGRESVWNSERSFGDILDSNIDLNRGILAADERDHPYMRLGGQLVSGLALPGGAAVKAEEGLAAAVKAGAKAGAIEGAVAGEGAGEGGAIDRLPSAAVGGVGGAAVGGTFGGVINVGGSLYRKLTKAEADALGSVADDVVEQSTPQPPETGATARRGVEPGADKPTAANDAVASPDREPRAAMAVEGDKAPEISEPVRTVRPGDDAVPVAEAARPAEVREAVKDLKPGDVLAKPSNRVETLAEAEAAQPSRFEKVEAPDENETLTTRKVSTPTGARNQRGPLDLVGFLRSKGGVQDEGGELRHLGITNKPRKGEDFAGGEGFLGGLVKRDGMTLDDAAELAWEAGYFPDHAERPTVAEFLDALEETHSGRARRFHPDDMEEVATHEATRDERYLVEQAEQAGMPLATERGSPATEADLAANQPPVEAYENEAAKVLKVANVRMDKIESADDIGQAVKAIHEASGPSPSRRPVGHEETAELAEAMGFTPDDFLKRRGGKPLSHVEAYGLRNLHAASLEQTIALAKKAQGGSDADKAAFLKSLQQTAALQDHAIGAAAEAGRALSQYRMLAKASAGSREAVAELLSRSGGHGRIDVLAGQLVEIAANGDKAKVAKAVKAAAAPRLRDKFNEYYINALLSGPRTHVVNFFSNAVTQATQIPETIVAAGVGAVRTTARKLAGKEAGDRVYAGEISARTVGTLQGFTAGLKAAGRALRTGETSDGSGKTEAAIEGAIRGTKGKVIRVPTRLLSASDEFFKSMAYSGEVASRAVRLAKNEWLKGDALKRRIVELTDNPPEGVVEAAAEHARYVTFQRRLQPGMAALSRWVNETPAAKLFLPFLKTPVNLVKFAGERSPAAPLVKEWRADLLAGGARADQAIARFMVGNSVLAGTWAYAKDGMITGGGPADEKARKALQADGWQPYSVKVGGKYYSYARLDPLTTIPGMVADFVEKQSAMTDRQREQYAWTMLGSVISNLGDETWLQGLADMGEILSDPERYGPQWVRKAIATIAVPQGLAQVAQAVDDSPREAKSVTDAIRARVPGAADDLPGKLDVWGRSIAKEGSTAERLVSPVERRTGKGEAINAEAVRLGLGVESELRKANGGRPTDRQKYDYRAKVGERLPVEFAAMIETPEWRELTDVQKNGSPEEAEAARKQQVAWFKDLKGEIQDDAKAALGLVAVDAE</sequence>
<feature type="compositionally biased region" description="Low complexity" evidence="1">
    <location>
        <begin position="23"/>
        <end position="47"/>
    </location>
</feature>
<dbReference type="InterPro" id="IPR009045">
    <property type="entry name" value="Zn_M74/Hedgehog-like"/>
</dbReference>
<organism evidence="2 3">
    <name type="scientific">Sphingomonas brevis</name>
    <dbReference type="NCBI Taxonomy" id="2908206"/>
    <lineage>
        <taxon>Bacteria</taxon>
        <taxon>Pseudomonadati</taxon>
        <taxon>Pseudomonadota</taxon>
        <taxon>Alphaproteobacteria</taxon>
        <taxon>Sphingomonadales</taxon>
        <taxon>Sphingomonadaceae</taxon>
        <taxon>Sphingomonas</taxon>
    </lineage>
</organism>
<protein>
    <submittedName>
        <fullName evidence="2">Uncharacterized protein</fullName>
    </submittedName>
</protein>
<feature type="region of interest" description="Disordered" evidence="1">
    <location>
        <begin position="476"/>
        <end position="542"/>
    </location>
</feature>
<gene>
    <name evidence="2" type="ORF">LZ518_08465</name>
</gene>
<reference evidence="2" key="1">
    <citation type="submission" date="2022-05" db="EMBL/GenBank/DDBJ databases">
        <authorList>
            <person name="Jo J.-H."/>
            <person name="Im W.-T."/>
        </authorList>
    </citation>
    <scope>NUCLEOTIDE SEQUENCE</scope>
    <source>
        <strain evidence="2">RB56-2</strain>
    </source>
</reference>
<comment type="caution">
    <text evidence="2">The sequence shown here is derived from an EMBL/GenBank/DDBJ whole genome shotgun (WGS) entry which is preliminary data.</text>
</comment>